<dbReference type="PANTHER" id="PTHR10292:SF1">
    <property type="entry name" value="CLATHRIN HEAVY CHAIN"/>
    <property type="match status" value="1"/>
</dbReference>
<dbReference type="GO" id="GO:0005198">
    <property type="term" value="F:structural molecule activity"/>
    <property type="evidence" value="ECO:0007669"/>
    <property type="project" value="InterPro"/>
</dbReference>
<dbReference type="HOGENOM" id="CLU_002136_0_0_1"/>
<proteinExistence type="inferred from homology"/>
<protein>
    <recommendedName>
        <fullName evidence="6">Clathrin heavy chain</fullName>
    </recommendedName>
</protein>
<dbReference type="InterPro" id="IPR055358">
    <property type="entry name" value="CHCR"/>
</dbReference>
<evidence type="ECO:0000256" key="5">
    <source>
        <dbReference type="ARBA" id="ARBA00023329"/>
    </source>
</evidence>
<keyword evidence="8" id="KW-0812">Transmembrane</keyword>
<comment type="subcellular location">
    <subcellularLocation>
        <location evidence="6">Cytoplasmic vesicle membrane</location>
        <topology evidence="6">Peripheral membrane protein</topology>
        <orientation evidence="6">Cytoplasmic side</orientation>
    </subcellularLocation>
    <subcellularLocation>
        <location evidence="6">Membrane</location>
        <location evidence="6">Coated pit</location>
        <topology evidence="6">Peripheral membrane protein</topology>
        <orientation evidence="6">Cytoplasmic side</orientation>
    </subcellularLocation>
</comment>
<dbReference type="SMART" id="SM00299">
    <property type="entry name" value="CLH"/>
    <property type="match status" value="7"/>
</dbReference>
<dbReference type="Gene3D" id="1.25.40.10">
    <property type="entry name" value="Tetratricopeptide repeat domain"/>
    <property type="match status" value="3"/>
</dbReference>
<dbReference type="InterPro" id="IPR016025">
    <property type="entry name" value="Clathrin_H-chain_N"/>
</dbReference>
<gene>
    <name evidence="10" type="primary">AlNc14C21G2165</name>
    <name evidence="10" type="ORF">ALNC14_025340</name>
</gene>
<reference evidence="10" key="1">
    <citation type="journal article" date="2011" name="PLoS Biol.">
        <title>Gene gain and loss during evolution of obligate parasitism in the white rust pathogen of Arabidopsis thaliana.</title>
        <authorList>
            <person name="Kemen E."/>
            <person name="Gardiner A."/>
            <person name="Schultz-Larsen T."/>
            <person name="Kemen A.C."/>
            <person name="Balmuth A.L."/>
            <person name="Robert-Seilaniantz A."/>
            <person name="Bailey K."/>
            <person name="Holub E."/>
            <person name="Studholme D.J."/>
            <person name="Maclean D."/>
            <person name="Jones J.D."/>
        </authorList>
    </citation>
    <scope>NUCLEOTIDE SEQUENCE</scope>
</reference>
<dbReference type="PIRSF" id="PIRSF002290">
    <property type="entry name" value="Clathrin_H_chain"/>
    <property type="match status" value="1"/>
</dbReference>
<evidence type="ECO:0000256" key="3">
    <source>
        <dbReference type="ARBA" id="ARBA00023136"/>
    </source>
</evidence>
<dbReference type="GO" id="GO:0006898">
    <property type="term" value="P:receptor-mediated endocytosis"/>
    <property type="evidence" value="ECO:0007669"/>
    <property type="project" value="TreeGrafter"/>
</dbReference>
<accession>F0W5K0</accession>
<feature type="transmembrane region" description="Helical" evidence="8">
    <location>
        <begin position="111"/>
        <end position="134"/>
    </location>
</feature>
<feature type="repeat" description="CHCR" evidence="7">
    <location>
        <begin position="840"/>
        <end position="981"/>
    </location>
</feature>
<dbReference type="InterPro" id="IPR016341">
    <property type="entry name" value="Clathrin_heavy_chain"/>
</dbReference>
<evidence type="ECO:0000256" key="7">
    <source>
        <dbReference type="PROSITE-ProRule" id="PRU01006"/>
    </source>
</evidence>
<evidence type="ECO:0000256" key="1">
    <source>
        <dbReference type="ARBA" id="ARBA00009535"/>
    </source>
</evidence>
<keyword evidence="8" id="KW-1133">Transmembrane helix</keyword>
<dbReference type="PROSITE" id="PS50236">
    <property type="entry name" value="CHCR"/>
    <property type="match status" value="7"/>
</dbReference>
<evidence type="ECO:0000256" key="4">
    <source>
        <dbReference type="ARBA" id="ARBA00023176"/>
    </source>
</evidence>
<dbReference type="GO" id="GO:0030132">
    <property type="term" value="C:clathrin coat of coated pit"/>
    <property type="evidence" value="ECO:0007669"/>
    <property type="project" value="InterPro"/>
</dbReference>
<reference evidence="10" key="2">
    <citation type="submission" date="2011-02" db="EMBL/GenBank/DDBJ databases">
        <authorList>
            <person name="MacLean D."/>
        </authorList>
    </citation>
    <scope>NUCLEOTIDE SEQUENCE</scope>
</reference>
<dbReference type="Pfam" id="PF01394">
    <property type="entry name" value="Clathrin_propel"/>
    <property type="match status" value="1"/>
</dbReference>
<dbReference type="SUPFAM" id="SSF48371">
    <property type="entry name" value="ARM repeat"/>
    <property type="match status" value="5"/>
</dbReference>
<feature type="domain" description="Clathrin heavy chain linker core motif" evidence="9">
    <location>
        <begin position="339"/>
        <end position="360"/>
    </location>
</feature>
<dbReference type="InterPro" id="IPR015348">
    <property type="entry name" value="Clathrin_H-chain_linker_core"/>
</dbReference>
<dbReference type="FunFam" id="1.25.40.10:FF:000002">
    <property type="entry name" value="Clathrin heavy chain"/>
    <property type="match status" value="1"/>
</dbReference>
<dbReference type="Gene3D" id="2.130.10.110">
    <property type="entry name" value="Clathrin heavy-chain terminal domain"/>
    <property type="match status" value="1"/>
</dbReference>
<dbReference type="GO" id="GO:0030130">
    <property type="term" value="C:clathrin coat of trans-Golgi network vesicle"/>
    <property type="evidence" value="ECO:0007669"/>
    <property type="project" value="InterPro"/>
</dbReference>
<dbReference type="GO" id="GO:0032051">
    <property type="term" value="F:clathrin light chain binding"/>
    <property type="evidence" value="ECO:0007669"/>
    <property type="project" value="InterPro"/>
</dbReference>
<comment type="similarity">
    <text evidence="1 6">Belongs to the clathrin heavy chain family.</text>
</comment>
<evidence type="ECO:0000256" key="6">
    <source>
        <dbReference type="PIRNR" id="PIRNR002290"/>
    </source>
</evidence>
<dbReference type="GO" id="GO:0071439">
    <property type="term" value="C:clathrin complex"/>
    <property type="evidence" value="ECO:0007669"/>
    <property type="project" value="InterPro"/>
</dbReference>
<feature type="repeat" description="CHCR" evidence="7">
    <location>
        <begin position="994"/>
        <end position="1141"/>
    </location>
</feature>
<feature type="repeat" description="CHCR" evidence="7">
    <location>
        <begin position="544"/>
        <end position="691"/>
    </location>
</feature>
<keyword evidence="4 6" id="KW-0168">Coated pit</keyword>
<keyword evidence="3 6" id="KW-0472">Membrane</keyword>
<comment type="function">
    <text evidence="6">Clathrin is the major protein of the polyhedral coat of coated pits and vesicles.</text>
</comment>
<dbReference type="Pfam" id="PF00637">
    <property type="entry name" value="Clathrin"/>
    <property type="match status" value="7"/>
</dbReference>
<dbReference type="PANTHER" id="PTHR10292">
    <property type="entry name" value="CLATHRIN HEAVY CHAIN RELATED"/>
    <property type="match status" value="1"/>
</dbReference>
<feature type="repeat" description="CHCR" evidence="7">
    <location>
        <begin position="694"/>
        <end position="836"/>
    </location>
</feature>
<dbReference type="InterPro" id="IPR000547">
    <property type="entry name" value="Clathrin_H-chain/VPS_repeat"/>
</dbReference>
<dbReference type="SUPFAM" id="SSF50989">
    <property type="entry name" value="Clathrin heavy-chain terminal domain"/>
    <property type="match status" value="1"/>
</dbReference>
<keyword evidence="2" id="KW-0677">Repeat</keyword>
<dbReference type="InterPro" id="IPR016024">
    <property type="entry name" value="ARM-type_fold"/>
</dbReference>
<dbReference type="GO" id="GO:0006886">
    <property type="term" value="P:intracellular protein transport"/>
    <property type="evidence" value="ECO:0007669"/>
    <property type="project" value="UniProtKB-UniRule"/>
</dbReference>
<evidence type="ECO:0000256" key="8">
    <source>
        <dbReference type="SAM" id="Phobius"/>
    </source>
</evidence>
<name>F0W5K0_9STRA</name>
<feature type="repeat" description="CHCR" evidence="7">
    <location>
        <begin position="1291"/>
        <end position="1436"/>
    </location>
</feature>
<feature type="repeat" description="CHCR" evidence="7">
    <location>
        <begin position="1439"/>
        <end position="1582"/>
    </location>
</feature>
<dbReference type="InterPro" id="IPR011990">
    <property type="entry name" value="TPR-like_helical_dom_sf"/>
</dbReference>
<dbReference type="EMBL" id="FR824066">
    <property type="protein sequence ID" value="CCA16391.1"/>
    <property type="molecule type" value="Genomic_DNA"/>
</dbReference>
<evidence type="ECO:0000313" key="10">
    <source>
        <dbReference type="EMBL" id="CCA16391.1"/>
    </source>
</evidence>
<dbReference type="Pfam" id="PF09268">
    <property type="entry name" value="Clathrin-link"/>
    <property type="match status" value="1"/>
</dbReference>
<feature type="repeat" description="CHCR" evidence="7">
    <location>
        <begin position="1145"/>
        <end position="1286"/>
    </location>
</feature>
<dbReference type="InterPro" id="IPR022365">
    <property type="entry name" value="Clathrin_H-chain_propeller_rpt"/>
</dbReference>
<evidence type="ECO:0000259" key="9">
    <source>
        <dbReference type="Pfam" id="PF09268"/>
    </source>
</evidence>
<sequence>MYYSKSSTCPKNLIFPLASLGVNPDYIKFGSTTMESDKFICVCEKVDGQASVVILDMAAGNNVQRRPINAEAAIMNPVSKVIALRSENQLQIFNMELRAKMKSFLMTEPVVFWRWISVNSIALVTATAVFHWSLEGDSPPVKIFDRHANLGTGTQIISYEASQDNQWMLLVGISQGEGGRIVGNMQLYSMEKKVSQVLQGHAGSFTKMKPPGRAEDGHILVFAGIKGDGPQQLFIMEVGRDKDAPGGVFRLPPQNIPFAADAQNDFPVSIVVAMDEDIIYMITKMGYLFLFDAHTGKPVYRARVSQDTVFVTTYDTNGKGMLGITRRGQVLQFSINKAKLVPYIVSTLRDSQLAIALATRLDLPGAEELYFTEFNRFISMNDVQGAARLAAASPQGALRTPQTIQRFQQMPPQPGQPQPILQYFSVLLEKGTLNKLESLELARPVLMQGRGQLLQKWLSEDKLECSEELGDLVAQSDTTMALSVYLRAQVPEKVINCFVQRGEFEKIVAYAIQTNYRCDYTFMLQNLVRANPQGALDFAQKLATAENGPLVDVSAVVDIFMQVNRIQETTAFLLEALKNNRPDEGYLQTRLLEINLLGGSPQVADAILSNNMFSHYDKPRIAVLCEKAGLFQRALEHYTELADLKRVVVNTHAINHEFIVTFFGSLTGEISMELINALMSHNMRQNLQVVVQVATKYAEQLGGKELIEVFEKYKSFDGLYYFLGSIVNFSQDPEVHFKYIEAATKMGQFKEVERVCRDSSTYDPVKVKDFLKESKLQDPRPLIHVCDRNDFIEELTQYLYSNNLLKYIEVYVTKVSPQKTPKVVGKLLDLDCNEDYIKSLLNQIPQCPVDELVEQVETRNRLRLLQPWLETRVSQGNTETATHNAVGKIYVTLNREPQQFLMNNQFYDSEVVGKFCEKLDPALAFLAYRRAGGACDEDLIRVTIDNGLFKDLARYLVERQDLDLWGKVLMKQDENLQESPNRRALIDQVVQTALPETKNPDEVSTTVRAFMNAELPNELMELLERIVMQGTDFSDNRNLQNLLILTAIKAGPEKVMDYVNRLDNFDGPDIAKIAVGEQYQLYEEGFVIYKKTNHNVEAIGVLLDFIQDYERAYEFADRCNESEVWSRLAKSQLDKGDVHDSLAAFIKANDASAYVHVIAAAELANDYAELIPYLRMARNSVKEQYLDTSLIYAYAKCEKFSDLEDFISAPNVAQIQEIGERCFKEGMFSAAKILFQNINNNAKLAICYVRLNKFREAVDAATKANSVGTWKEVNYACVDVNEFRLAGLCALHIIVHPDHLEELILHYERRGHWSELLKLMEQGLGLEGAHAGIFTELAILYSKYLPSKLMEHIKIFHSRMNVSKILRACEKALHWEHAVYLYKEDNQFDNAVRTMVDHPVAFARDLFLDCIQKVRNQEIHYKAVQFYLEQHPLELTRLLQVLTPNLDHARVVHQLRKSKNLPLVVEYLKDVQKENLSAVNEALNEVLVDEEDYQSLRDSIDAYDNFDQIALAQKLEKHSLLEFRRISAYLYRKNKRYPQAVKLSKADKMYKDCIDTAADSEDPELAEDILRFFVSVRDQECFCATLFTCYSLIKPDIAMELAWRHGYVDHVMPYMIQFVKNLNEKVNVLEERTSVQQENADVTPPMDSAYGLTGAMPPMMAIAATAYNDPSASYGGYAMPPTMGMGMQPAMGMNMGAPMSNGMANGNPYGGGYQY</sequence>
<dbReference type="Pfam" id="PF13838">
    <property type="entry name" value="Clathrin_H_link"/>
    <property type="match status" value="1"/>
</dbReference>
<dbReference type="FunFam" id="2.130.10.110:FF:000008">
    <property type="entry name" value="Clathrin heavy chain"/>
    <property type="match status" value="1"/>
</dbReference>
<dbReference type="FunFam" id="1.25.40.10:FF:000082">
    <property type="entry name" value="Clathrin heavy chain"/>
    <property type="match status" value="1"/>
</dbReference>
<dbReference type="Gene3D" id="1.25.40.730">
    <property type="match status" value="1"/>
</dbReference>
<organism evidence="10">
    <name type="scientific">Albugo laibachii Nc14</name>
    <dbReference type="NCBI Taxonomy" id="890382"/>
    <lineage>
        <taxon>Eukaryota</taxon>
        <taxon>Sar</taxon>
        <taxon>Stramenopiles</taxon>
        <taxon>Oomycota</taxon>
        <taxon>Peronosporomycetes</taxon>
        <taxon>Albuginales</taxon>
        <taxon>Albuginaceae</taxon>
        <taxon>Albugo</taxon>
    </lineage>
</organism>
<dbReference type="FunFam" id="1.25.40.10:FF:000001">
    <property type="entry name" value="Clathrin heavy chain"/>
    <property type="match status" value="1"/>
</dbReference>
<keyword evidence="5 6" id="KW-0968">Cytoplasmic vesicle</keyword>
<evidence type="ECO:0000256" key="2">
    <source>
        <dbReference type="ARBA" id="ARBA00022737"/>
    </source>
</evidence>